<dbReference type="SMR" id="A0A142G008"/>
<dbReference type="Proteomes" id="UP000323012">
    <property type="component" value="Unassembled WGS sequence"/>
</dbReference>
<dbReference type="GO" id="GO:0051301">
    <property type="term" value="P:cell division"/>
    <property type="evidence" value="ECO:0007669"/>
    <property type="project" value="UniProtKB-KW"/>
</dbReference>
<dbReference type="AlphaFoldDB" id="A0A142G008"/>
<dbReference type="eggNOG" id="COG3087">
    <property type="taxonomic scope" value="Bacteria"/>
</dbReference>
<dbReference type="Gene3D" id="3.30.70.1070">
    <property type="entry name" value="Sporulation related repeat"/>
    <property type="match status" value="1"/>
</dbReference>
<dbReference type="EMBL" id="VSED01000003">
    <property type="protein sequence ID" value="TYA39743.1"/>
    <property type="molecule type" value="Genomic_DNA"/>
</dbReference>
<keyword evidence="3" id="KW-0472">Membrane</keyword>
<dbReference type="PANTHER" id="PTHR38687">
    <property type="entry name" value="CELL DIVISION PROTEIN DEDD-RELATED"/>
    <property type="match status" value="1"/>
</dbReference>
<feature type="region of interest" description="Disordered" evidence="2">
    <location>
        <begin position="114"/>
        <end position="209"/>
    </location>
</feature>
<accession>A0A142G008</accession>
<proteinExistence type="predicted"/>
<evidence type="ECO:0000256" key="2">
    <source>
        <dbReference type="SAM" id="MobiDB-lite"/>
    </source>
</evidence>
<dbReference type="GO" id="GO:0042834">
    <property type="term" value="F:peptidoglycan binding"/>
    <property type="evidence" value="ECO:0007669"/>
    <property type="project" value="InterPro"/>
</dbReference>
<dbReference type="PANTHER" id="PTHR38687:SF2">
    <property type="entry name" value="CELL DIVISION PROTEIN FTSN"/>
    <property type="match status" value="1"/>
</dbReference>
<keyword evidence="3" id="KW-0812">Transmembrane</keyword>
<keyword evidence="7" id="KW-0132">Cell division</keyword>
<dbReference type="NCBIfam" id="TIGR02223">
    <property type="entry name" value="ftsN"/>
    <property type="match status" value="1"/>
</dbReference>
<keyword evidence="9" id="KW-1185">Reference proteome</keyword>
<dbReference type="OrthoDB" id="8558195at2"/>
<protein>
    <recommendedName>
        <fullName evidence="1">Cell division protein FtsN</fullName>
    </recommendedName>
</protein>
<dbReference type="SUPFAM" id="SSF110997">
    <property type="entry name" value="Sporulation related repeat"/>
    <property type="match status" value="1"/>
</dbReference>
<keyword evidence="3" id="KW-1133">Transmembrane helix</keyword>
<evidence type="ECO:0000256" key="1">
    <source>
        <dbReference type="NCBIfam" id="TIGR02223"/>
    </source>
</evidence>
<gene>
    <name evidence="7" type="primary">ftsN</name>
    <name evidence="5" type="ORF">ACT75_05350</name>
    <name evidence="6" type="ORF">CQR80_02830</name>
    <name evidence="7" type="ORF">FXB79_02140</name>
</gene>
<feature type="region of interest" description="Disordered" evidence="2">
    <location>
        <begin position="1"/>
        <end position="21"/>
    </location>
</feature>
<dbReference type="PROSITE" id="PS51724">
    <property type="entry name" value="SPOR"/>
    <property type="match status" value="1"/>
</dbReference>
<evidence type="ECO:0000313" key="8">
    <source>
        <dbReference type="Proteomes" id="UP000072236"/>
    </source>
</evidence>
<feature type="compositionally biased region" description="Basic and acidic residues" evidence="2">
    <location>
        <begin position="159"/>
        <end position="182"/>
    </location>
</feature>
<evidence type="ECO:0000259" key="4">
    <source>
        <dbReference type="PROSITE" id="PS51724"/>
    </source>
</evidence>
<feature type="transmembrane region" description="Helical" evidence="3">
    <location>
        <begin position="24"/>
        <end position="44"/>
    </location>
</feature>
<sequence>MAQRDYAARNGAKKKKKQKKSNKPLLFVIAGVIVAAFAFGLYLLKEKAPEPVVQPVETTEKTQPKSVLPNRPEEVWSYIKALETRTVPIDDNPKSLDKNMHLTEEQRKILQAMEKEQKQAQLAKTKAAEAQQQAAQQSGQFTAQQPPQQQTKPQPQVVEAKKATPPREEKKAEQTVKAEPLNKPEPQQQPQKPQPAPPQTPASNSGERKYGLQCGAFKNKGQAENLQARLAILGLPARVNESADWNRVVVGPAGDRNAAVKMQEKAKSVISCVVIGM</sequence>
<dbReference type="InterPro" id="IPR052521">
    <property type="entry name" value="Cell_div_SPOR-domain"/>
</dbReference>
<evidence type="ECO:0000313" key="7">
    <source>
        <dbReference type="EMBL" id="TYA39743.1"/>
    </source>
</evidence>
<keyword evidence="7" id="KW-0131">Cell cycle</keyword>
<dbReference type="EMBL" id="CP012959">
    <property type="protein sequence ID" value="AMQ93988.1"/>
    <property type="molecule type" value="Genomic_DNA"/>
</dbReference>
<reference evidence="7 10" key="3">
    <citation type="submission" date="2019-08" db="EMBL/GenBank/DDBJ databases">
        <title>Whole genome sequencing of Aggregatibacter actinomycetemcomitans cultured from blood stream infections in Denmark reveals a novel phylogenetic lineage expressing serotype a membrane O polysaccharide.</title>
        <authorList>
            <person name="Nedergaard S."/>
            <person name="Kobel C.M."/>
            <person name="Nielsen M.B."/>
            <person name="Moeller R.T."/>
            <person name="Jensen A.B."/>
            <person name="Noerskov-Lauritsen N."/>
        </authorList>
    </citation>
    <scope>NUCLEOTIDE SEQUENCE [LARGE SCALE GENOMIC DNA]</scope>
    <source>
        <strain evidence="7 10">PN_563</strain>
    </source>
</reference>
<dbReference type="EMBL" id="PCGW01000004">
    <property type="protein sequence ID" value="PHO21114.1"/>
    <property type="molecule type" value="Genomic_DNA"/>
</dbReference>
<dbReference type="Pfam" id="PF05036">
    <property type="entry name" value="SPOR"/>
    <property type="match status" value="1"/>
</dbReference>
<evidence type="ECO:0000313" key="9">
    <source>
        <dbReference type="Proteomes" id="UP000226080"/>
    </source>
</evidence>
<dbReference type="InterPro" id="IPR036680">
    <property type="entry name" value="SPOR-like_sf"/>
</dbReference>
<dbReference type="Proteomes" id="UP000226080">
    <property type="component" value="Unassembled WGS sequence"/>
</dbReference>
<dbReference type="InterPro" id="IPR007730">
    <property type="entry name" value="SPOR-like_dom"/>
</dbReference>
<dbReference type="RefSeq" id="WP_005542858.1">
    <property type="nucleotide sequence ID" value="NZ_CP012959.1"/>
</dbReference>
<organism evidence="7 10">
    <name type="scientific">Aggregatibacter actinomycetemcomitans</name>
    <name type="common">Actinobacillus actinomycetemcomitans</name>
    <name type="synonym">Haemophilus actinomycetemcomitans</name>
    <dbReference type="NCBI Taxonomy" id="714"/>
    <lineage>
        <taxon>Bacteria</taxon>
        <taxon>Pseudomonadati</taxon>
        <taxon>Pseudomonadota</taxon>
        <taxon>Gammaproteobacteria</taxon>
        <taxon>Pasteurellales</taxon>
        <taxon>Pasteurellaceae</taxon>
        <taxon>Aggregatibacter</taxon>
    </lineage>
</organism>
<reference evidence="6 9" key="2">
    <citation type="submission" date="2017-10" db="EMBL/GenBank/DDBJ databases">
        <title>Draft genome sequences of Aggregatibacter actinomycetemcomitans strains 310a and 310b.</title>
        <authorList>
            <person name="May A.C."/>
            <person name="Ohta H."/>
            <person name="Maeda H."/>
            <person name="Kokeguchi S."/>
            <person name="Cugini C."/>
        </authorList>
    </citation>
    <scope>NUCLEOTIDE SEQUENCE [LARGE SCALE GENOMIC DNA]</scope>
    <source>
        <strain evidence="6 9">310b</strain>
    </source>
</reference>
<evidence type="ECO:0000256" key="3">
    <source>
        <dbReference type="SAM" id="Phobius"/>
    </source>
</evidence>
<reference evidence="5 8" key="1">
    <citation type="submission" date="2015-10" db="EMBL/GenBank/DDBJ databases">
        <title>Tn-seq of a polymicrobial infection.</title>
        <authorList>
            <person name="Stacy A."/>
            <person name="Rumbaugh K.P."/>
            <person name="Whiteley M."/>
        </authorList>
    </citation>
    <scope>NUCLEOTIDE SEQUENCE [LARGE SCALE GENOMIC DNA]</scope>
    <source>
        <strain evidence="5 8">624</strain>
    </source>
</reference>
<dbReference type="InterPro" id="IPR011930">
    <property type="entry name" value="FtsN"/>
</dbReference>
<feature type="compositionally biased region" description="Basic residues" evidence="2">
    <location>
        <begin position="11"/>
        <end position="21"/>
    </location>
</feature>
<evidence type="ECO:0000313" key="5">
    <source>
        <dbReference type="EMBL" id="AMQ93988.1"/>
    </source>
</evidence>
<dbReference type="KEGG" id="aact:ACT75_05350"/>
<feature type="compositionally biased region" description="Low complexity" evidence="2">
    <location>
        <begin position="119"/>
        <end position="156"/>
    </location>
</feature>
<evidence type="ECO:0000313" key="6">
    <source>
        <dbReference type="EMBL" id="PHO21114.1"/>
    </source>
</evidence>
<dbReference type="Proteomes" id="UP000072236">
    <property type="component" value="Chromosome"/>
</dbReference>
<evidence type="ECO:0000313" key="10">
    <source>
        <dbReference type="Proteomes" id="UP000323012"/>
    </source>
</evidence>
<feature type="domain" description="SPOR" evidence="4">
    <location>
        <begin position="204"/>
        <end position="277"/>
    </location>
</feature>
<name>A0A142G008_AGGAC</name>